<dbReference type="EMBL" id="CP076723">
    <property type="protein sequence ID" value="QWV95371.1"/>
    <property type="molecule type" value="Genomic_DNA"/>
</dbReference>
<gene>
    <name evidence="8" type="ORF">KP004_09435</name>
</gene>
<evidence type="ECO:0000256" key="4">
    <source>
        <dbReference type="ARBA" id="ARBA00023004"/>
    </source>
</evidence>
<evidence type="ECO:0000313" key="9">
    <source>
        <dbReference type="Proteomes" id="UP000683557"/>
    </source>
</evidence>
<feature type="transmembrane region" description="Helical" evidence="6">
    <location>
        <begin position="104"/>
        <end position="125"/>
    </location>
</feature>
<dbReference type="Pfam" id="PF13187">
    <property type="entry name" value="Fer4_9"/>
    <property type="match status" value="1"/>
</dbReference>
<keyword evidence="1" id="KW-0004">4Fe-4S</keyword>
<dbReference type="Proteomes" id="UP000683557">
    <property type="component" value="Chromosome"/>
</dbReference>
<sequence length="667" mass="74006">MEHTLFFVILSLSFSAFAFSCYRRLALVAVGRNEYRFDRPLDRLREMLVYAIGQKRVVSRPFGLNHGIIFWAFLVLALANLEFLVSGIFPTVSFALLPPPLHGALLLLFDVCSMATLVAVTIAAVRRTVNPPFEGARTFEAYLILTMIATLMLAYFGLNGVRIAQGIVPATNTTPVSDLVARLIMATPAAGALEQAGSVFWWLHAVVLLGFMNFLPYSKHMHILTAIPNIFLRSMEKCNTQEREEFLEGNSFGAATVERLTWKDLLDSFSCTECGRCQQSCPASSTGKALNPRSVIHAIKENLLQNGAVIEKLSGDSEAERCISLIGKAKAGSTKEAALWSCTSCGACMEACPVFIEHLPKIVKMRRHLVQMEASFPEELLSLFENMEQRSNPWGMAPSERSKWSSQLDLRPFVAGETEYLLFIGCSGAFDARNKQVSVALTRVLDAAGVSYGVLGKEEKCCGDSVRRLGNEYLFDQMAKETVRQFIAKGVTKVITQCPHCFTTLKNDYRQYGLELEVLHHSELIERLFQEEKLIPEGKAELGRVVFHDSCYLGRHNDVYQAPRDVLRTATGHEVLEMGRNRANAFCCGAGGGRMWLEEHEGTPINRNRVQEALAQQPETICVSCPFCMTMFEDGIKEVAGNTTQVKDIAEVVALSLQPVPFPPSIS</sequence>
<reference evidence="8 9" key="1">
    <citation type="submission" date="2021-06" db="EMBL/GenBank/DDBJ databases">
        <title>Gemonas diversity in paddy soil.</title>
        <authorList>
            <person name="Liu G."/>
        </authorList>
    </citation>
    <scope>NUCLEOTIDE SEQUENCE [LARGE SCALE GENOMIC DNA]</scope>
    <source>
        <strain evidence="8 9">RG10</strain>
    </source>
</reference>
<keyword evidence="2" id="KW-0479">Metal-binding</keyword>
<keyword evidence="6" id="KW-0812">Transmembrane</keyword>
<keyword evidence="6" id="KW-1133">Transmembrane helix</keyword>
<keyword evidence="6" id="KW-0472">Membrane</keyword>
<protein>
    <submittedName>
        <fullName evidence="8">(Fe-S)-binding protein</fullName>
    </submittedName>
</protein>
<feature type="transmembrane region" description="Helical" evidence="6">
    <location>
        <begin position="141"/>
        <end position="164"/>
    </location>
</feature>
<keyword evidence="3" id="KW-0560">Oxidoreductase</keyword>
<feature type="domain" description="4Fe-4S ferredoxin-type" evidence="7">
    <location>
        <begin position="262"/>
        <end position="291"/>
    </location>
</feature>
<dbReference type="PROSITE" id="PS51379">
    <property type="entry name" value="4FE4S_FER_2"/>
    <property type="match status" value="2"/>
</dbReference>
<keyword evidence="4" id="KW-0408">Iron</keyword>
<dbReference type="InterPro" id="IPR004017">
    <property type="entry name" value="Cys_rich_dom"/>
</dbReference>
<evidence type="ECO:0000256" key="3">
    <source>
        <dbReference type="ARBA" id="ARBA00023002"/>
    </source>
</evidence>
<organism evidence="8 9">
    <name type="scientific">Geomonas oryzisoli</name>
    <dbReference type="NCBI Taxonomy" id="2847992"/>
    <lineage>
        <taxon>Bacteria</taxon>
        <taxon>Pseudomonadati</taxon>
        <taxon>Thermodesulfobacteriota</taxon>
        <taxon>Desulfuromonadia</taxon>
        <taxon>Geobacterales</taxon>
        <taxon>Geobacteraceae</taxon>
        <taxon>Geomonas</taxon>
    </lineage>
</organism>
<dbReference type="Pfam" id="PF02754">
    <property type="entry name" value="CCG"/>
    <property type="match status" value="2"/>
</dbReference>
<feature type="domain" description="4Fe-4S ferredoxin-type" evidence="7">
    <location>
        <begin position="342"/>
        <end position="362"/>
    </location>
</feature>
<accession>A0ABX8JE51</accession>
<evidence type="ECO:0000313" key="8">
    <source>
        <dbReference type="EMBL" id="QWV95371.1"/>
    </source>
</evidence>
<name>A0ABX8JE51_9BACT</name>
<dbReference type="InterPro" id="IPR017900">
    <property type="entry name" value="4Fe4S_Fe_S_CS"/>
</dbReference>
<dbReference type="InterPro" id="IPR017896">
    <property type="entry name" value="4Fe4S_Fe-S-bd"/>
</dbReference>
<evidence type="ECO:0000259" key="7">
    <source>
        <dbReference type="PROSITE" id="PS51379"/>
    </source>
</evidence>
<dbReference type="PROSITE" id="PS00198">
    <property type="entry name" value="4FE4S_FER_1"/>
    <property type="match status" value="2"/>
</dbReference>
<dbReference type="PANTHER" id="PTHR43255">
    <property type="entry name" value="IRON-SULFUR-BINDING OXIDOREDUCTASE FADF-RELATED-RELATED"/>
    <property type="match status" value="1"/>
</dbReference>
<dbReference type="InterPro" id="IPR051460">
    <property type="entry name" value="HdrC_iron-sulfur_subunit"/>
</dbReference>
<dbReference type="RefSeq" id="WP_216802062.1">
    <property type="nucleotide sequence ID" value="NZ_CP076723.1"/>
</dbReference>
<feature type="transmembrane region" description="Helical" evidence="6">
    <location>
        <begin position="68"/>
        <end position="97"/>
    </location>
</feature>
<proteinExistence type="predicted"/>
<evidence type="ECO:0000256" key="5">
    <source>
        <dbReference type="ARBA" id="ARBA00023014"/>
    </source>
</evidence>
<evidence type="ECO:0000256" key="6">
    <source>
        <dbReference type="SAM" id="Phobius"/>
    </source>
</evidence>
<keyword evidence="5" id="KW-0411">Iron-sulfur</keyword>
<keyword evidence="9" id="KW-1185">Reference proteome</keyword>
<evidence type="ECO:0000256" key="2">
    <source>
        <dbReference type="ARBA" id="ARBA00022723"/>
    </source>
</evidence>
<dbReference type="PANTHER" id="PTHR43255:SF1">
    <property type="entry name" value="IRON-SULFUR-BINDING OXIDOREDUCTASE FADF-RELATED"/>
    <property type="match status" value="1"/>
</dbReference>
<evidence type="ECO:0000256" key="1">
    <source>
        <dbReference type="ARBA" id="ARBA00022485"/>
    </source>
</evidence>